<evidence type="ECO:0000259" key="3">
    <source>
        <dbReference type="PROSITE" id="PS51774"/>
    </source>
</evidence>
<dbReference type="InterPro" id="IPR011684">
    <property type="entry name" value="NAB"/>
</dbReference>
<dbReference type="Pfam" id="PF24918">
    <property type="entry name" value="NET2A_C"/>
    <property type="match status" value="1"/>
</dbReference>
<feature type="coiled-coil region" evidence="2">
    <location>
        <begin position="343"/>
        <end position="380"/>
    </location>
</feature>
<feature type="coiled-coil region" evidence="2">
    <location>
        <begin position="523"/>
        <end position="575"/>
    </location>
</feature>
<keyword evidence="1 2" id="KW-0175">Coiled coil</keyword>
<dbReference type="PANTHER" id="PTHR31631">
    <property type="entry name" value="PROTEIN NETWORKED 2D"/>
    <property type="match status" value="1"/>
</dbReference>
<dbReference type="Proteomes" id="UP000322667">
    <property type="component" value="Chromosome D12"/>
</dbReference>
<dbReference type="Pfam" id="PF25014">
    <property type="entry name" value="NET2A"/>
    <property type="match status" value="1"/>
</dbReference>
<evidence type="ECO:0000256" key="2">
    <source>
        <dbReference type="SAM" id="Coils"/>
    </source>
</evidence>
<protein>
    <recommendedName>
        <fullName evidence="3">NAB domain-containing protein</fullName>
    </recommendedName>
</protein>
<feature type="domain" description="NAB" evidence="3">
    <location>
        <begin position="10"/>
        <end position="89"/>
    </location>
</feature>
<dbReference type="PROSITE" id="PS51774">
    <property type="entry name" value="NAB"/>
    <property type="match status" value="1"/>
</dbReference>
<dbReference type="EMBL" id="CM017634">
    <property type="protein sequence ID" value="TYH38283.1"/>
    <property type="molecule type" value="Genomic_DNA"/>
</dbReference>
<gene>
    <name evidence="4" type="ORF">ES332_D12G100100v1</name>
</gene>
<proteinExistence type="predicted"/>
<accession>A0A5D2I864</accession>
<name>A0A5D2I864_GOSTO</name>
<dbReference type="GO" id="GO:0003779">
    <property type="term" value="F:actin binding"/>
    <property type="evidence" value="ECO:0007669"/>
    <property type="project" value="InterPro"/>
</dbReference>
<dbReference type="InterPro" id="IPR056889">
    <property type="entry name" value="NET2A-D/KIP1-like_C"/>
</dbReference>
<dbReference type="PANTHER" id="PTHR31631:SF0">
    <property type="entry name" value="PROTEIN NETWORKED 2D"/>
    <property type="match status" value="1"/>
</dbReference>
<evidence type="ECO:0000313" key="5">
    <source>
        <dbReference type="Proteomes" id="UP000322667"/>
    </source>
</evidence>
<dbReference type="Pfam" id="PF07765">
    <property type="entry name" value="KIP1"/>
    <property type="match status" value="1"/>
</dbReference>
<dbReference type="AlphaFoldDB" id="A0A5D2I864"/>
<dbReference type="InterPro" id="IPR056888">
    <property type="entry name" value="NET2A-D/KIP1-like_dom"/>
</dbReference>
<evidence type="ECO:0000256" key="1">
    <source>
        <dbReference type="ARBA" id="ARBA00023054"/>
    </source>
</evidence>
<keyword evidence="5" id="KW-1185">Reference proteome</keyword>
<evidence type="ECO:0000313" key="4">
    <source>
        <dbReference type="EMBL" id="TYH38283.1"/>
    </source>
</evidence>
<reference evidence="4 5" key="1">
    <citation type="submission" date="2019-07" db="EMBL/GenBank/DDBJ databases">
        <title>WGS assembly of Gossypium tomentosum.</title>
        <authorList>
            <person name="Chen Z.J."/>
            <person name="Sreedasyam A."/>
            <person name="Ando A."/>
            <person name="Song Q."/>
            <person name="De L."/>
            <person name="Hulse-Kemp A."/>
            <person name="Ding M."/>
            <person name="Ye W."/>
            <person name="Kirkbride R."/>
            <person name="Jenkins J."/>
            <person name="Plott C."/>
            <person name="Lovell J."/>
            <person name="Lin Y.-M."/>
            <person name="Vaughn R."/>
            <person name="Liu B."/>
            <person name="Li W."/>
            <person name="Simpson S."/>
            <person name="Scheffler B."/>
            <person name="Saski C."/>
            <person name="Grover C."/>
            <person name="Hu G."/>
            <person name="Conover J."/>
            <person name="Carlson J."/>
            <person name="Shu S."/>
            <person name="Boston L."/>
            <person name="Williams M."/>
            <person name="Peterson D."/>
            <person name="Mcgee K."/>
            <person name="Jones D."/>
            <person name="Wendel J."/>
            <person name="Stelly D."/>
            <person name="Grimwood J."/>
            <person name="Schmutz J."/>
        </authorList>
    </citation>
    <scope>NUCLEOTIDE SEQUENCE [LARGE SCALE GENOMIC DNA]</scope>
    <source>
        <strain evidence="4">7179.01</strain>
    </source>
</reference>
<sequence>MLQRAANNAYSWWWASHIKTKQSKWMDQNLQEIEQQVKAVLKLLEEGDSFARGAEIYYKRRPELIHFVEESYRAYRALAERYDHLSTELQNANSTIAFDEDEFGSPKFSKKPLENSKGYSYGSVTSGFKKKQHKIISPKGSISVILKSGLSIPQGLDAIHRLQKRILALQTEKEFTRNTYKSGMAKYWELDNEIQEIHKQLCGLEDEFGEGKAIADDEARILMEEGSVMEAQIEHKRVKVSREKLNALKKKFQLLNEVNQEKGASDNDDNQKRKEIEYLKENITKQFEVFFSGTLSVTEMAEKIDELLNNMINLKSTVTSQSILAQIEVLEDEKATSIDGKNDVKLKKKIREMEEKLNEIQDLSQTVEDQNNNLQIYFTEANYSIDHISEKVDSMMPLPDDKVDEVEKSSSIEVKSSNEKETKTGIELETTTTGTVMVFTSLQGKDTEAAKEHESDATCTNGGVISHETSMASKKCEDSTARASSLTVNTIAKVGTEGDEPNSKQLLSKGIDDKEKDILMEYNLKLRNQNEDTEKKLKEAEANNQNGMFEIMSQLKELKESNAMKDELIRSLQEKLSLSQVNEGFDVIDAVMQIANSGTTSEIEDKFQADIDELLEENLDFCVWMEKGVMLKEELKERFSSLCEIQEEITRALKASAEDDEFKFSSDQAAKFQGEILNMKQENIRVAIEVQAGLNNVTKLQLEFERNHARLSEKWGISGSKRSRVSLSAFLFGGKPKKQRKSILRRMNNGLMRSVNSSKY</sequence>
<organism evidence="4 5">
    <name type="scientific">Gossypium tomentosum</name>
    <name type="common">Hawaiian cotton</name>
    <name type="synonym">Gossypium sandvicense</name>
    <dbReference type="NCBI Taxonomy" id="34277"/>
    <lineage>
        <taxon>Eukaryota</taxon>
        <taxon>Viridiplantae</taxon>
        <taxon>Streptophyta</taxon>
        <taxon>Embryophyta</taxon>
        <taxon>Tracheophyta</taxon>
        <taxon>Spermatophyta</taxon>
        <taxon>Magnoliopsida</taxon>
        <taxon>eudicotyledons</taxon>
        <taxon>Gunneridae</taxon>
        <taxon>Pentapetalae</taxon>
        <taxon>rosids</taxon>
        <taxon>malvids</taxon>
        <taxon>Malvales</taxon>
        <taxon>Malvaceae</taxon>
        <taxon>Malvoideae</taxon>
        <taxon>Gossypium</taxon>
    </lineage>
</organism>